<dbReference type="InterPro" id="IPR000241">
    <property type="entry name" value="RlmKL-like_Mtase"/>
</dbReference>
<dbReference type="PANTHER" id="PTHR14911:SF13">
    <property type="entry name" value="TRNA (GUANINE(6)-N2)-METHYLTRANSFERASE THUMP3"/>
    <property type="match status" value="1"/>
</dbReference>
<dbReference type="CDD" id="cd02440">
    <property type="entry name" value="AdoMet_MTases"/>
    <property type="match status" value="1"/>
</dbReference>
<dbReference type="AlphaFoldDB" id="A0A812QK91"/>
<keyword evidence="4" id="KW-1185">Reference proteome</keyword>
<dbReference type="GO" id="GO:0043527">
    <property type="term" value="C:tRNA methyltransferase complex"/>
    <property type="evidence" value="ECO:0007669"/>
    <property type="project" value="UniProtKB-ARBA"/>
</dbReference>
<name>A0A812QK91_9DINO</name>
<accession>A0A812QK91</accession>
<dbReference type="Gene3D" id="3.40.50.150">
    <property type="entry name" value="Vaccinia Virus protein VP39"/>
    <property type="match status" value="1"/>
</dbReference>
<dbReference type="SUPFAM" id="SSF50985">
    <property type="entry name" value="RCC1/BLIP-II"/>
    <property type="match status" value="1"/>
</dbReference>
<dbReference type="Proteomes" id="UP000604046">
    <property type="component" value="Unassembled WGS sequence"/>
</dbReference>
<dbReference type="Pfam" id="PF01170">
    <property type="entry name" value="UPF0020"/>
    <property type="match status" value="1"/>
</dbReference>
<reference evidence="3" key="1">
    <citation type="submission" date="2021-02" db="EMBL/GenBank/DDBJ databases">
        <authorList>
            <person name="Dougan E. K."/>
            <person name="Rhodes N."/>
            <person name="Thang M."/>
            <person name="Chan C."/>
        </authorList>
    </citation>
    <scope>NUCLEOTIDE SEQUENCE</scope>
</reference>
<evidence type="ECO:0000256" key="1">
    <source>
        <dbReference type="SAM" id="Coils"/>
    </source>
</evidence>
<keyword evidence="1" id="KW-0175">Coiled coil</keyword>
<dbReference type="InterPro" id="IPR009091">
    <property type="entry name" value="RCC1/BLIP-II"/>
</dbReference>
<feature type="domain" description="Ribosomal RNA large subunit methyltransferase K/L-like methyltransferase" evidence="2">
    <location>
        <begin position="867"/>
        <end position="1021"/>
    </location>
</feature>
<gene>
    <name evidence="3" type="primary">THUMPD2</name>
    <name evidence="3" type="ORF">SNAT2548_LOCUS21286</name>
</gene>
<protein>
    <submittedName>
        <fullName evidence="3">THUMPD2 protein</fullName>
    </submittedName>
</protein>
<evidence type="ECO:0000313" key="3">
    <source>
        <dbReference type="EMBL" id="CAE7390522.1"/>
    </source>
</evidence>
<proteinExistence type="predicted"/>
<comment type="caution">
    <text evidence="3">The sequence shown here is derived from an EMBL/GenBank/DDBJ whole genome shotgun (WGS) entry which is preliminary data.</text>
</comment>
<evidence type="ECO:0000313" key="4">
    <source>
        <dbReference type="Proteomes" id="UP000604046"/>
    </source>
</evidence>
<dbReference type="GO" id="GO:0016423">
    <property type="term" value="F:tRNA (guanine) methyltransferase activity"/>
    <property type="evidence" value="ECO:0007669"/>
    <property type="project" value="TreeGrafter"/>
</dbReference>
<feature type="coiled-coil region" evidence="1">
    <location>
        <begin position="1104"/>
        <end position="1137"/>
    </location>
</feature>
<dbReference type="Gene3D" id="2.130.10.30">
    <property type="entry name" value="Regulator of chromosome condensation 1/beta-lactamase-inhibitor protein II"/>
    <property type="match status" value="3"/>
</dbReference>
<dbReference type="OrthoDB" id="5370059at2759"/>
<dbReference type="GO" id="GO:0030488">
    <property type="term" value="P:tRNA methylation"/>
    <property type="evidence" value="ECO:0007669"/>
    <property type="project" value="TreeGrafter"/>
</dbReference>
<dbReference type="EMBL" id="CAJNDS010002245">
    <property type="protein sequence ID" value="CAE7390522.1"/>
    <property type="molecule type" value="Genomic_DNA"/>
</dbReference>
<dbReference type="SUPFAM" id="SSF53335">
    <property type="entry name" value="S-adenosyl-L-methionine-dependent methyltransferases"/>
    <property type="match status" value="1"/>
</dbReference>
<dbReference type="PANTHER" id="PTHR14911">
    <property type="entry name" value="THUMP DOMAIN-CONTAINING"/>
    <property type="match status" value="1"/>
</dbReference>
<evidence type="ECO:0000259" key="2">
    <source>
        <dbReference type="Pfam" id="PF01170"/>
    </source>
</evidence>
<dbReference type="InterPro" id="IPR029063">
    <property type="entry name" value="SAM-dependent_MTases_sf"/>
</dbReference>
<organism evidence="3 4">
    <name type="scientific">Symbiodinium natans</name>
    <dbReference type="NCBI Taxonomy" id="878477"/>
    <lineage>
        <taxon>Eukaryota</taxon>
        <taxon>Sar</taxon>
        <taxon>Alveolata</taxon>
        <taxon>Dinophyceae</taxon>
        <taxon>Suessiales</taxon>
        <taxon>Symbiodiniaceae</taxon>
        <taxon>Symbiodinium</taxon>
    </lineage>
</organism>
<sequence length="1161" mass="126603">MEVDSNMLIEELRGLAQGKLRLRGRLLSARGTPLDGSMTINQVGLQNGDVVTLATGSVAIAAAISSFAAILPDGAVASWGDKRCGSGNSSSVQDRLKNVQEVQASQHAFAALLSDGSVVSWGLTAFGGSSKPVDKLLKDVRQVQATRYAFAALLANGSVVTWGNEEYGGDSSHVEHRLKDVLQIQANHFAFAAILADGSVVTWGERNNGGDSRAVKARLTKVSCLQASQSAFTAILADGTAVFWGDRPSFGDFDESPVREQLQNVRQVHAGQNAFAALLEDGSVVTWGNATYGGDSSRVQSQLRNVRQIQAARLAFAALLEDGSVVTWGSAGHGGDSSSVQDCLKNVHQVQAGHNAFAAILHDGSVVTWGHPESGGDSSSVQDRLKGVQQIQGAQHAFAAILADGGVVTWGHPDYGGDSSAVQEQLRDVRQVQASDFAFAAARADGSADSLYRTCVRVGLCPAWEIRKNCMSVVGLDQELAGLALRIFLEKWRARTLKTRRITHDFVLVTTPQADVGEAWVPSDSEEKQMQDHLKSILTKEYGLTPARNLCGFVVPKLLLARYAGIGGEVKKAKLTRAEKVPDANCPVEILHQGPEGPEADPDFASSRSCFVFVDLYDFEAYKTTTEMVCADDEEDFVCGYPLYVDSKTREPFVLELYRAKGAAAKDLVSNRLRHDALTILRGLTRERAKPNMMHYPLPLQAMAPLALPPVPRLPLGRWARRVRPDAEATLIAWPSDTLKGDLLVKSHIACTLSCPMPACWWRACPVVAVCEGIHLLNWALLASERSFWVVRRAACGDISLPLRRELAVQLEERYGWHPQVQRGRADMEVHVLLAHDGQVGIEVPLLVQRRGLAGGLPQPGMKQVEAWAIGQTLNLRPGDVVLDPMCGKGTLLLEAAIWWPEARYVGCDADAAQLEACRENADYLGVQVATHVADVSHFHGLPLANRSVDKAMTAPPWDRQYEASGGLRSFYAAFLRELFRVLREDSSAVLLLNVEAAKIMRELLAQEDAWRVVAERRFDITHHTLGVLMLLEAKEPRSPTEFALLPWEQEGSTRNPRGTRSSWNRLRARSFPPLQPFAFARQREDKSPADGRRQVIGELLTSVDAALAKREEEKKKKAAEEKKQAEEVRKKALRKCFFERSGGAEGLGLTAGLLVPSAAT</sequence>